<comment type="caution">
    <text evidence="2">The sequence shown here is derived from an EMBL/GenBank/DDBJ whole genome shotgun (WGS) entry which is preliminary data.</text>
</comment>
<dbReference type="InterPro" id="IPR010262">
    <property type="entry name" value="Arylsulfotransferase_bact"/>
</dbReference>
<dbReference type="Pfam" id="PF05935">
    <property type="entry name" value="Arylsulfotrans"/>
    <property type="match status" value="1"/>
</dbReference>
<evidence type="ECO:0000313" key="2">
    <source>
        <dbReference type="EMBL" id="KKN80143.1"/>
    </source>
</evidence>
<dbReference type="InterPro" id="IPR053143">
    <property type="entry name" value="Arylsulfate_ST"/>
</dbReference>
<dbReference type="PROSITE" id="PS51257">
    <property type="entry name" value="PROKAR_LIPOPROTEIN"/>
    <property type="match status" value="1"/>
</dbReference>
<dbReference type="AlphaFoldDB" id="A0A0F9WNB0"/>
<dbReference type="GO" id="GO:0004062">
    <property type="term" value="F:aryl sulfotransferase activity"/>
    <property type="evidence" value="ECO:0007669"/>
    <property type="project" value="InterPro"/>
</dbReference>
<feature type="compositionally biased region" description="Acidic residues" evidence="1">
    <location>
        <begin position="27"/>
        <end position="44"/>
    </location>
</feature>
<protein>
    <recommendedName>
        <fullName evidence="3">Arylsulfotransferase N-terminal domain-containing protein</fullName>
    </recommendedName>
</protein>
<dbReference type="EMBL" id="LAZR01000236">
    <property type="protein sequence ID" value="KKN80143.1"/>
    <property type="molecule type" value="Genomic_DNA"/>
</dbReference>
<reference evidence="2" key="1">
    <citation type="journal article" date="2015" name="Nature">
        <title>Complex archaea that bridge the gap between prokaryotes and eukaryotes.</title>
        <authorList>
            <person name="Spang A."/>
            <person name="Saw J.H."/>
            <person name="Jorgensen S.L."/>
            <person name="Zaremba-Niedzwiedzka K."/>
            <person name="Martijn J."/>
            <person name="Lind A.E."/>
            <person name="van Eijk R."/>
            <person name="Schleper C."/>
            <person name="Guy L."/>
            <person name="Ettema T.J."/>
        </authorList>
    </citation>
    <scope>NUCLEOTIDE SEQUENCE</scope>
</reference>
<gene>
    <name evidence="2" type="ORF">LCGC14_0333360</name>
</gene>
<evidence type="ECO:0008006" key="3">
    <source>
        <dbReference type="Google" id="ProtNLM"/>
    </source>
</evidence>
<feature type="region of interest" description="Disordered" evidence="1">
    <location>
        <begin position="23"/>
        <end position="44"/>
    </location>
</feature>
<sequence>MKHKLLLGFIVLFLISTISSCTSDNDVTNEQEEVNPEEEVVEEEEVEPEIPIEIVYPIEGETGSILINDKTLSKEGYVLVNEATEDRVYLMEKDSATIVHEWQLEFGLGNDVELLPNGKLLASLGVESPDFSFGGFGGIIQIINPDSSIDWEFRYANEEHLIHHDVEMLPNGNVLAIVWTARNQVALNEIGYLGEEENVYTESIIEVDPNTNEIVWLWDSWDHIVQDTDDTKLHYGIVSENPERININYIDVLRESVSPDGDIMHANGFDYDEENDLIYFSVNNFSEIWVIDHSTTIEQAKTNTGGLYNKGGDLVYRFGNPTAYNNTFGERLFYNNHFPNILENDVPGDGNILVYGNGNGDSKQSVVYELDIPAEFSLQVNTNNELDVVWNYTRDGLYSPRVSGAIRLPNGNTLITSASLGFIEVTNEKQIAWEFEGTGFYWRSYHYSLDSTATSFLNSETP</sequence>
<organism evidence="2">
    <name type="scientific">marine sediment metagenome</name>
    <dbReference type="NCBI Taxonomy" id="412755"/>
    <lineage>
        <taxon>unclassified sequences</taxon>
        <taxon>metagenomes</taxon>
        <taxon>ecological metagenomes</taxon>
    </lineage>
</organism>
<evidence type="ECO:0000256" key="1">
    <source>
        <dbReference type="SAM" id="MobiDB-lite"/>
    </source>
</evidence>
<dbReference type="SUPFAM" id="SSF63829">
    <property type="entry name" value="Calcium-dependent phosphotriesterase"/>
    <property type="match status" value="1"/>
</dbReference>
<name>A0A0F9WNB0_9ZZZZ</name>
<accession>A0A0F9WNB0</accession>
<proteinExistence type="predicted"/>
<dbReference type="PANTHER" id="PTHR35340:SF5">
    <property type="entry name" value="ASST-DOMAIN-CONTAINING PROTEIN"/>
    <property type="match status" value="1"/>
</dbReference>
<dbReference type="PANTHER" id="PTHR35340">
    <property type="entry name" value="PQQ ENZYME REPEAT PROTEIN-RELATED"/>
    <property type="match status" value="1"/>
</dbReference>